<dbReference type="Proteomes" id="UP001259239">
    <property type="component" value="Unassembled WGS sequence"/>
</dbReference>
<reference evidence="1" key="2">
    <citation type="submission" date="2023-03" db="EMBL/GenBank/DDBJ databases">
        <authorList>
            <person name="Obshta O."/>
            <person name="Zabrodski M.W."/>
            <person name="Soomro T."/>
            <person name="Wilson G."/>
            <person name="Masood F."/>
            <person name="Thebeau J."/>
            <person name="Bezerra Da Silva M.C."/>
            <person name="Raza F."/>
            <person name="Biganski S."/>
            <person name="Jose M."/>
            <person name="Camilli M."/>
            <person name="Kozii I.V."/>
            <person name="Kozii R.V."/>
            <person name="Simko E."/>
            <person name="Wood S.C."/>
        </authorList>
    </citation>
    <scope>NUCLEOTIDE SEQUENCE</scope>
    <source>
        <strain evidence="1">PL001</strain>
    </source>
</reference>
<accession>A0AAP5JTY5</accession>
<proteinExistence type="predicted"/>
<protein>
    <submittedName>
        <fullName evidence="1">Glycosyltransferase family 2 protein</fullName>
    </submittedName>
</protein>
<evidence type="ECO:0000313" key="2">
    <source>
        <dbReference type="Proteomes" id="UP001259239"/>
    </source>
</evidence>
<reference evidence="1" key="1">
    <citation type="journal article" date="2023" name="J. Vet. Diagn. Invest.">
        <title>Oxytetracycline-resistant Paenibacillus larvae identified in commercial beekeeping operations in Saskatchewan using pooled honey sampling.</title>
        <authorList>
            <person name="Obshta O."/>
            <person name="Zabrodski M.W."/>
            <person name="Soomro T."/>
            <person name="Wilson G."/>
            <person name="Masood F."/>
            <person name="Thebeau J."/>
            <person name="Silva M.C.B."/>
            <person name="Biganski S."/>
            <person name="Kozii I.V."/>
            <person name="Koziy R.V."/>
            <person name="Raza M.F."/>
            <person name="Jose M.S."/>
            <person name="Simko E."/>
            <person name="Wood S.C."/>
        </authorList>
    </citation>
    <scope>NUCLEOTIDE SEQUENCE</scope>
    <source>
        <strain evidence="1">PL001</strain>
    </source>
</reference>
<gene>
    <name evidence="1" type="ORF">P7H09_08890</name>
</gene>
<name>A0AAP5JTY5_9BACL</name>
<dbReference type="SUPFAM" id="SSF53448">
    <property type="entry name" value="Nucleotide-diphospho-sugar transferases"/>
    <property type="match status" value="1"/>
</dbReference>
<comment type="caution">
    <text evidence="1">The sequence shown here is derived from an EMBL/GenBank/DDBJ whole genome shotgun (WGS) entry which is preliminary data.</text>
</comment>
<dbReference type="RefSeq" id="WP_023482354.1">
    <property type="nucleotide sequence ID" value="NZ_CBCRXL010000019.1"/>
</dbReference>
<evidence type="ECO:0000313" key="1">
    <source>
        <dbReference type="EMBL" id="MDT2251440.1"/>
    </source>
</evidence>
<sequence length="218" mass="24800">MMNYLLFIGFVNRHDLLERAVRSIEPLWRHTSIVDNSELRTLRTSPLASCVNIIEPPVPLSLSQTMNLLKRKGETNHCDVMMFMHNDAEMPPGMAELFLKKVEQLSQSNVNWRTAIPRCDALTAFNVKAMTEVGLWDTYLPKYFADGDYYRRLNLAGYPQINTEVPILHHNSGASTVKSDASLAAVHNATFSQYLRYYVVKWGGEPGQEAYTAPFNRS</sequence>
<organism evidence="1 2">
    <name type="scientific">Paenibacillus larvae</name>
    <dbReference type="NCBI Taxonomy" id="1464"/>
    <lineage>
        <taxon>Bacteria</taxon>
        <taxon>Bacillati</taxon>
        <taxon>Bacillota</taxon>
        <taxon>Bacilli</taxon>
        <taxon>Bacillales</taxon>
        <taxon>Paenibacillaceae</taxon>
        <taxon>Paenibacillus</taxon>
    </lineage>
</organism>
<dbReference type="AlphaFoldDB" id="A0AAP5JTY5"/>
<dbReference type="EMBL" id="JARQGV010000004">
    <property type="protein sequence ID" value="MDT2251440.1"/>
    <property type="molecule type" value="Genomic_DNA"/>
</dbReference>
<dbReference type="InterPro" id="IPR029044">
    <property type="entry name" value="Nucleotide-diphossugar_trans"/>
</dbReference>